<accession>A0ACA9RVX6</accession>
<gene>
    <name evidence="1" type="ORF">RPERSI_LOCUS23434</name>
</gene>
<evidence type="ECO:0000313" key="2">
    <source>
        <dbReference type="Proteomes" id="UP000789920"/>
    </source>
</evidence>
<comment type="caution">
    <text evidence="1">The sequence shown here is derived from an EMBL/GenBank/DDBJ whole genome shotgun (WGS) entry which is preliminary data.</text>
</comment>
<keyword evidence="2" id="KW-1185">Reference proteome</keyword>
<protein>
    <submittedName>
        <fullName evidence="1">29936_t:CDS:1</fullName>
    </submittedName>
</protein>
<reference evidence="1" key="1">
    <citation type="submission" date="2021-06" db="EMBL/GenBank/DDBJ databases">
        <authorList>
            <person name="Kallberg Y."/>
            <person name="Tangrot J."/>
            <person name="Rosling A."/>
        </authorList>
    </citation>
    <scope>NUCLEOTIDE SEQUENCE</scope>
    <source>
        <strain evidence="1">MA461A</strain>
    </source>
</reference>
<name>A0ACA9RVX6_9GLOM</name>
<dbReference type="EMBL" id="CAJVQC010073087">
    <property type="protein sequence ID" value="CAG8811993.1"/>
    <property type="molecule type" value="Genomic_DNA"/>
</dbReference>
<evidence type="ECO:0000313" key="1">
    <source>
        <dbReference type="EMBL" id="CAG8811993.1"/>
    </source>
</evidence>
<organism evidence="1 2">
    <name type="scientific">Racocetra persica</name>
    <dbReference type="NCBI Taxonomy" id="160502"/>
    <lineage>
        <taxon>Eukaryota</taxon>
        <taxon>Fungi</taxon>
        <taxon>Fungi incertae sedis</taxon>
        <taxon>Mucoromycota</taxon>
        <taxon>Glomeromycotina</taxon>
        <taxon>Glomeromycetes</taxon>
        <taxon>Diversisporales</taxon>
        <taxon>Gigasporaceae</taxon>
        <taxon>Racocetra</taxon>
    </lineage>
</organism>
<feature type="non-terminal residue" evidence="1">
    <location>
        <position position="1"/>
    </location>
</feature>
<sequence>IKDCPEITDLYTSYNKLTELDISELKNLEVFAYSDNNFSPSKMDEFKAKKLAQERANGKPRVPITPDFLIDNDKITEVDISNETVDNCGLTELVIENCPNLKHLSFAFNKVKNIDLTGLKNLEKLRCSSNKLTKLDLRRNKKTKGLLCDNNPITKLELKHLKKLESLYCFKCNLNELDVTGLKDLKELYCANNNSKCYNFSLKKIGGLTTCESLIELDCAENSLTELEISNLKNLEFVSCKESQISKLKVDGCSRLTYLDYSVQKSYDAREIHELSESFKQAINNKNLSESLRKIVLKKVLSRLEIPLSSLVNMQETVEKVKKCLMKKIKEIKQIKNLNGKDVPEFEEYLKEKNLRQRSSKNKIKRVFKKYYSNFEKLKDLLNPAKTLQELEEA</sequence>
<proteinExistence type="predicted"/>
<dbReference type="Proteomes" id="UP000789920">
    <property type="component" value="Unassembled WGS sequence"/>
</dbReference>